<dbReference type="Proteomes" id="UP001473302">
    <property type="component" value="Unassembled WGS sequence"/>
</dbReference>
<dbReference type="PANTHER" id="PTHR39211:SF1">
    <property type="entry name" value="ABNORMAL SPINDLE-LIKE MICROCEPHALY-ASSOCIATED PROTEIN ASH DOMAIN-CONTAINING PROTEIN"/>
    <property type="match status" value="1"/>
</dbReference>
<dbReference type="PANTHER" id="PTHR39211">
    <property type="entry name" value="CHROMOSOME 7, WHOLE GENOME SHOTGUN SEQUENCE"/>
    <property type="match status" value="1"/>
</dbReference>
<comment type="caution">
    <text evidence="2">The sequence shown here is derived from an EMBL/GenBank/DDBJ whole genome shotgun (WGS) entry which is preliminary data.</text>
</comment>
<dbReference type="Gene3D" id="2.60.40.10">
    <property type="entry name" value="Immunoglobulins"/>
    <property type="match status" value="1"/>
</dbReference>
<keyword evidence="3" id="KW-1185">Reference proteome</keyword>
<proteinExistence type="predicted"/>
<evidence type="ECO:0000313" key="2">
    <source>
        <dbReference type="EMBL" id="GAA5813643.1"/>
    </source>
</evidence>
<reference evidence="2 3" key="1">
    <citation type="submission" date="2024-04" db="EMBL/GenBank/DDBJ databases">
        <title>genome sequences of Mucor flavus KT1a and Helicostylum pulchrum KT1b strains isolated from the surface of a dry-aged beef.</title>
        <authorList>
            <person name="Toyotome T."/>
            <person name="Hosono M."/>
            <person name="Torimaru M."/>
            <person name="Fukuda K."/>
            <person name="Mikami N."/>
        </authorList>
    </citation>
    <scope>NUCLEOTIDE SEQUENCE [LARGE SCALE GENOMIC DNA]</scope>
    <source>
        <strain evidence="2 3">KT1a</strain>
    </source>
</reference>
<organism evidence="2 3">
    <name type="scientific">Mucor flavus</name>
    <dbReference type="NCBI Taxonomy" id="439312"/>
    <lineage>
        <taxon>Eukaryota</taxon>
        <taxon>Fungi</taxon>
        <taxon>Fungi incertae sedis</taxon>
        <taxon>Mucoromycota</taxon>
        <taxon>Mucoromycotina</taxon>
        <taxon>Mucoromycetes</taxon>
        <taxon>Mucorales</taxon>
        <taxon>Mucorineae</taxon>
        <taxon>Mucoraceae</taxon>
        <taxon>Mucor</taxon>
    </lineage>
</organism>
<evidence type="ECO:0000313" key="3">
    <source>
        <dbReference type="Proteomes" id="UP001473302"/>
    </source>
</evidence>
<sequence>MSPPFTIASKEIVYTNVYCNGFHSLQQFKVENLTTETILIKLDSTLNDQIGFQLTNENIKDLDFLSAKVATNTAAWTTFFTAPPQDLSQFNQLFNYVNHTDHLQLQPNQKLIFIIAFLPIISDLSTAANLIHIDGSVFFTCNDYNLDLDFHATVCQSILASDELDTGLMFEDSLVGETYMKDITIHNQSDILLYWRLNTLDLMFLKNNNNSSTTTASYSPNSTNSTSIDTWLQFVDPSTFITLNHNQPDPIAPFSHYTFRVIFTPTEVGKFNYDLQIENRNDVQNIIHTKIHATMRAFMHTDTLVLTTGNSLDFGDCISGAWNNQQIVLNNISESPIDIQFIADGAELSFDVILKQEDDYASTSRRSSIRPWTTHSSRFGIASTGHLSPSSDTRPLSPTTSHETFGSVEEYSTANSIGTW</sequence>
<gene>
    <name evidence="2" type="ORF">MFLAVUS_007127</name>
</gene>
<protein>
    <submittedName>
        <fullName evidence="2">Uncharacterized protein</fullName>
    </submittedName>
</protein>
<dbReference type="EMBL" id="BAABUK010000017">
    <property type="protein sequence ID" value="GAA5813643.1"/>
    <property type="molecule type" value="Genomic_DNA"/>
</dbReference>
<dbReference type="InterPro" id="IPR013783">
    <property type="entry name" value="Ig-like_fold"/>
</dbReference>
<feature type="region of interest" description="Disordered" evidence="1">
    <location>
        <begin position="380"/>
        <end position="420"/>
    </location>
</feature>
<feature type="compositionally biased region" description="Polar residues" evidence="1">
    <location>
        <begin position="385"/>
        <end position="420"/>
    </location>
</feature>
<accession>A0ABP9Z3G5</accession>
<name>A0ABP9Z3G5_9FUNG</name>
<evidence type="ECO:0000256" key="1">
    <source>
        <dbReference type="SAM" id="MobiDB-lite"/>
    </source>
</evidence>